<keyword evidence="1" id="KW-0238">DNA-binding</keyword>
<dbReference type="SMART" id="SM00530">
    <property type="entry name" value="HTH_XRE"/>
    <property type="match status" value="1"/>
</dbReference>
<reference evidence="4" key="1">
    <citation type="submission" date="2023-07" db="EMBL/GenBank/DDBJ databases">
        <title>Chryseobacterium sp. strain PBS4-4 Genome sequencing and assembly.</title>
        <authorList>
            <person name="Jung Y."/>
        </authorList>
    </citation>
    <scope>NUCLEOTIDE SEQUENCE [LARGE SCALE GENOMIC DNA]</scope>
    <source>
        <strain evidence="4">PBS4-4</strain>
    </source>
</reference>
<dbReference type="PROSITE" id="PS50943">
    <property type="entry name" value="HTH_CROC1"/>
    <property type="match status" value="1"/>
</dbReference>
<name>A0ABT2W1F1_9FLAO</name>
<dbReference type="CDD" id="cd00093">
    <property type="entry name" value="HTH_XRE"/>
    <property type="match status" value="1"/>
</dbReference>
<proteinExistence type="predicted"/>
<dbReference type="SUPFAM" id="SSF47413">
    <property type="entry name" value="lambda repressor-like DNA-binding domains"/>
    <property type="match status" value="1"/>
</dbReference>
<feature type="domain" description="HTH cro/C1-type" evidence="2">
    <location>
        <begin position="8"/>
        <end position="62"/>
    </location>
</feature>
<dbReference type="Gene3D" id="1.10.260.40">
    <property type="entry name" value="lambda repressor-like DNA-binding domains"/>
    <property type="match status" value="1"/>
</dbReference>
<protein>
    <submittedName>
        <fullName evidence="3">Helix-turn-helix transcriptional regulator</fullName>
    </submittedName>
</protein>
<dbReference type="RefSeq" id="WP_263001525.1">
    <property type="nucleotide sequence ID" value="NZ_JAOTEM010000001.1"/>
</dbReference>
<dbReference type="Proteomes" id="UP001208649">
    <property type="component" value="Unassembled WGS sequence"/>
</dbReference>
<dbReference type="Pfam" id="PF01381">
    <property type="entry name" value="HTH_3"/>
    <property type="match status" value="1"/>
</dbReference>
<evidence type="ECO:0000313" key="3">
    <source>
        <dbReference type="EMBL" id="MCU7616063.1"/>
    </source>
</evidence>
<keyword evidence="4" id="KW-1185">Reference proteome</keyword>
<gene>
    <name evidence="3" type="ORF">NZ698_02535</name>
</gene>
<sequence>MEKILKKIATCRRERGYTFENMGHELGITTAAYRKIEMGETKLTVDRLFKISNVLNLHVVELISLHSQFTEYVSEEYSLNNFDFVKKLLEAKDEQIVLLKERDMRRNEI</sequence>
<evidence type="ECO:0000259" key="2">
    <source>
        <dbReference type="PROSITE" id="PS50943"/>
    </source>
</evidence>
<comment type="caution">
    <text evidence="3">The sequence shown here is derived from an EMBL/GenBank/DDBJ whole genome shotgun (WGS) entry which is preliminary data.</text>
</comment>
<organism evidence="3 4">
    <name type="scientific">Chryseobacterium edaphi</name>
    <dbReference type="NCBI Taxonomy" id="2976532"/>
    <lineage>
        <taxon>Bacteria</taxon>
        <taxon>Pseudomonadati</taxon>
        <taxon>Bacteroidota</taxon>
        <taxon>Flavobacteriia</taxon>
        <taxon>Flavobacteriales</taxon>
        <taxon>Weeksellaceae</taxon>
        <taxon>Chryseobacterium group</taxon>
        <taxon>Chryseobacterium</taxon>
    </lineage>
</organism>
<evidence type="ECO:0000313" key="4">
    <source>
        <dbReference type="Proteomes" id="UP001208649"/>
    </source>
</evidence>
<dbReference type="PANTHER" id="PTHR46558">
    <property type="entry name" value="TRACRIPTIONAL REGULATORY PROTEIN-RELATED-RELATED"/>
    <property type="match status" value="1"/>
</dbReference>
<evidence type="ECO:0000256" key="1">
    <source>
        <dbReference type="ARBA" id="ARBA00023125"/>
    </source>
</evidence>
<dbReference type="InterPro" id="IPR010982">
    <property type="entry name" value="Lambda_DNA-bd_dom_sf"/>
</dbReference>
<dbReference type="PANTHER" id="PTHR46558:SF4">
    <property type="entry name" value="DNA-BIDING PHAGE PROTEIN"/>
    <property type="match status" value="1"/>
</dbReference>
<accession>A0ABT2W1F1</accession>
<dbReference type="InterPro" id="IPR001387">
    <property type="entry name" value="Cro/C1-type_HTH"/>
</dbReference>
<dbReference type="EMBL" id="JAOTEM010000001">
    <property type="protein sequence ID" value="MCU7616063.1"/>
    <property type="molecule type" value="Genomic_DNA"/>
</dbReference>